<keyword evidence="2" id="KW-0698">rRNA processing</keyword>
<evidence type="ECO:0000256" key="3">
    <source>
        <dbReference type="ARBA" id="ARBA00022694"/>
    </source>
</evidence>
<comment type="subcellular location">
    <subcellularLocation>
        <location evidence="6">Nucleus</location>
        <location evidence="6">Nucleolus</location>
    </subcellularLocation>
</comment>
<keyword evidence="7" id="KW-1185">Reference proteome</keyword>
<dbReference type="InterPro" id="IPR038085">
    <property type="entry name" value="Rnp2-like_sf"/>
</dbReference>
<dbReference type="Pfam" id="PF01900">
    <property type="entry name" value="RNase_P_Rpp14"/>
    <property type="match status" value="1"/>
</dbReference>
<evidence type="ECO:0000256" key="2">
    <source>
        <dbReference type="ARBA" id="ARBA00022552"/>
    </source>
</evidence>
<evidence type="ECO:0000256" key="4">
    <source>
        <dbReference type="ARBA" id="ARBA00023242"/>
    </source>
</evidence>
<dbReference type="PIRSF" id="PIRSF023803">
    <property type="entry name" value="Ribonuclease_P_prd"/>
    <property type="match status" value="1"/>
</dbReference>
<dbReference type="Gene3D" id="3.30.70.3250">
    <property type="entry name" value="Ribonuclease P, Pop5 subunit"/>
    <property type="match status" value="1"/>
</dbReference>
<dbReference type="InterPro" id="IPR002759">
    <property type="entry name" value="Pop5/Rpp14/Rnp2-like"/>
</dbReference>
<comment type="similarity">
    <text evidence="1 6">Belongs to the eukaryotic/archaeal RNase P protein component 2 family.</text>
</comment>
<proteinExistence type="inferred from homology"/>
<dbReference type="SUPFAM" id="SSF160350">
    <property type="entry name" value="Rnp2-like"/>
    <property type="match status" value="1"/>
</dbReference>
<gene>
    <name evidence="8" type="primary">LOC100377470</name>
</gene>
<dbReference type="PANTHER" id="PTHR48414:SF1">
    <property type="entry name" value="POP5 HOMOLOG, RIBONUCLEASE P_MRP SUBUNIT"/>
    <property type="match status" value="1"/>
</dbReference>
<organism evidence="7 8">
    <name type="scientific">Saccoglossus kowalevskii</name>
    <name type="common">Acorn worm</name>
    <dbReference type="NCBI Taxonomy" id="10224"/>
    <lineage>
        <taxon>Eukaryota</taxon>
        <taxon>Metazoa</taxon>
        <taxon>Hemichordata</taxon>
        <taxon>Enteropneusta</taxon>
        <taxon>Harrimaniidae</taxon>
        <taxon>Saccoglossus</taxon>
    </lineage>
</organism>
<evidence type="ECO:0000256" key="6">
    <source>
        <dbReference type="PIRNR" id="PIRNR023803"/>
    </source>
</evidence>
<dbReference type="Proteomes" id="UP000694865">
    <property type="component" value="Unplaced"/>
</dbReference>
<evidence type="ECO:0000256" key="1">
    <source>
        <dbReference type="ARBA" id="ARBA00010800"/>
    </source>
</evidence>
<accession>A0ABM0GP21</accession>
<dbReference type="RefSeq" id="XP_002734205.1">
    <property type="nucleotide sequence ID" value="XM_002734159.2"/>
</dbReference>
<keyword evidence="3 6" id="KW-0819">tRNA processing</keyword>
<name>A0ABM0GP21_SACKO</name>
<evidence type="ECO:0000256" key="5">
    <source>
        <dbReference type="ARBA" id="ARBA00044198"/>
    </source>
</evidence>
<evidence type="ECO:0000313" key="8">
    <source>
        <dbReference type="RefSeq" id="XP_002734205.1"/>
    </source>
</evidence>
<comment type="function">
    <text evidence="6">Component of ribonuclease P, a protein complex that generates mature tRNA molecules by cleaving their 5'-ends.</text>
</comment>
<sequence>MVRFKNRYILCELVFEDDFLVHPTEERNLYYKIKEAIAKAHGDYGVGVLQGGLSVKYLNVYTNIVFIRARRAYHKLVLSALPFIRSIAKYSCFLNTLHVGGSIRSCQKFLQKYGRQQLAILLRKCKTQEEKQEVQKSILNCSLIEKDQVTVEDDIGD</sequence>
<evidence type="ECO:0000313" key="7">
    <source>
        <dbReference type="Proteomes" id="UP000694865"/>
    </source>
</evidence>
<dbReference type="PANTHER" id="PTHR48414">
    <property type="entry name" value="POP5 HOMOLOG, RIBONUCLEASE P_MRP SUBUNIT"/>
    <property type="match status" value="1"/>
</dbReference>
<keyword evidence="4 6" id="KW-0539">Nucleus</keyword>
<protein>
    <recommendedName>
        <fullName evidence="5 6">Ribonuclease P/MRP protein subunit POP5</fullName>
    </recommendedName>
</protein>
<reference evidence="8" key="1">
    <citation type="submission" date="2025-08" db="UniProtKB">
        <authorList>
            <consortium name="RefSeq"/>
        </authorList>
    </citation>
    <scope>IDENTIFICATION</scope>
    <source>
        <tissue evidence="8">Testes</tissue>
    </source>
</reference>
<dbReference type="InterPro" id="IPR016819">
    <property type="entry name" value="RNase_P/MRP_POP5"/>
</dbReference>
<dbReference type="GeneID" id="100377470"/>